<keyword evidence="1" id="KW-1133">Transmembrane helix</keyword>
<feature type="transmembrane region" description="Helical" evidence="1">
    <location>
        <begin position="7"/>
        <end position="28"/>
    </location>
</feature>
<dbReference type="EMBL" id="JBHSDC010000002">
    <property type="protein sequence ID" value="MFC4230359.1"/>
    <property type="molecule type" value="Genomic_DNA"/>
</dbReference>
<evidence type="ECO:0000313" key="2">
    <source>
        <dbReference type="EMBL" id="MFC4230359.1"/>
    </source>
</evidence>
<dbReference type="RefSeq" id="WP_379011465.1">
    <property type="nucleotide sequence ID" value="NZ_JBHSDC010000002.1"/>
</dbReference>
<keyword evidence="1" id="KW-0812">Transmembrane</keyword>
<feature type="transmembrane region" description="Helical" evidence="1">
    <location>
        <begin position="44"/>
        <end position="64"/>
    </location>
</feature>
<keyword evidence="3" id="KW-1185">Reference proteome</keyword>
<gene>
    <name evidence="2" type="ORF">ACFOW1_00550</name>
</gene>
<dbReference type="InterPro" id="IPR025635">
    <property type="entry name" value="DUF4293"/>
</dbReference>
<dbReference type="Pfam" id="PF14126">
    <property type="entry name" value="DUF4293"/>
    <property type="match status" value="1"/>
</dbReference>
<protein>
    <submittedName>
        <fullName evidence="2">DUF4293 domain-containing protein</fullName>
    </submittedName>
</protein>
<name>A0ABV8PS15_9BACT</name>
<feature type="transmembrane region" description="Helical" evidence="1">
    <location>
        <begin position="71"/>
        <end position="92"/>
    </location>
</feature>
<keyword evidence="1" id="KW-0472">Membrane</keyword>
<proteinExistence type="predicted"/>
<dbReference type="PROSITE" id="PS51257">
    <property type="entry name" value="PROKAR_LIPOPROTEIN"/>
    <property type="match status" value="1"/>
</dbReference>
<reference evidence="3" key="1">
    <citation type="journal article" date="2019" name="Int. J. Syst. Evol. Microbiol.">
        <title>The Global Catalogue of Microorganisms (GCM) 10K type strain sequencing project: providing services to taxonomists for standard genome sequencing and annotation.</title>
        <authorList>
            <consortium name="The Broad Institute Genomics Platform"/>
            <consortium name="The Broad Institute Genome Sequencing Center for Infectious Disease"/>
            <person name="Wu L."/>
            <person name="Ma J."/>
        </authorList>
    </citation>
    <scope>NUCLEOTIDE SEQUENCE [LARGE SCALE GENOMIC DNA]</scope>
    <source>
        <strain evidence="3">CECT 8010</strain>
    </source>
</reference>
<organism evidence="2 3">
    <name type="scientific">Parasediminibacterium paludis</name>
    <dbReference type="NCBI Taxonomy" id="908966"/>
    <lineage>
        <taxon>Bacteria</taxon>
        <taxon>Pseudomonadati</taxon>
        <taxon>Bacteroidota</taxon>
        <taxon>Chitinophagia</taxon>
        <taxon>Chitinophagales</taxon>
        <taxon>Chitinophagaceae</taxon>
        <taxon>Parasediminibacterium</taxon>
    </lineage>
</organism>
<dbReference type="Proteomes" id="UP001595906">
    <property type="component" value="Unassembled WGS sequence"/>
</dbReference>
<evidence type="ECO:0000313" key="3">
    <source>
        <dbReference type="Proteomes" id="UP001595906"/>
    </source>
</evidence>
<accession>A0ABV8PS15</accession>
<feature type="transmembrane region" description="Helical" evidence="1">
    <location>
        <begin position="104"/>
        <end position="122"/>
    </location>
</feature>
<sequence>MIQRIQSIWLLLAAACGFTTLIASFYIGSSGTLPVEHFTAKDNLLLLVFTVIAATLSVVTIFLYKNRPLQIKLGFAALALSIINITLFFVGIKKYTSGGIALESVAAFIVPVFIILAIRAIWKDERLVKSTDRLR</sequence>
<comment type="caution">
    <text evidence="2">The sequence shown here is derived from an EMBL/GenBank/DDBJ whole genome shotgun (WGS) entry which is preliminary data.</text>
</comment>
<evidence type="ECO:0000256" key="1">
    <source>
        <dbReference type="SAM" id="Phobius"/>
    </source>
</evidence>